<accession>A0A6M0RX27</accession>
<evidence type="ECO:0000313" key="1">
    <source>
        <dbReference type="EMBL" id="NEZ60686.1"/>
    </source>
</evidence>
<organism evidence="1 2">
    <name type="scientific">Adonisia turfae CCMR0081</name>
    <dbReference type="NCBI Taxonomy" id="2292702"/>
    <lineage>
        <taxon>Bacteria</taxon>
        <taxon>Bacillati</taxon>
        <taxon>Cyanobacteriota</taxon>
        <taxon>Adonisia</taxon>
        <taxon>Adonisia turfae</taxon>
    </lineage>
</organism>
<protein>
    <submittedName>
        <fullName evidence="1">Uncharacterized protein</fullName>
    </submittedName>
</protein>
<dbReference type="EMBL" id="QXHD01000004">
    <property type="protein sequence ID" value="NEZ60686.1"/>
    <property type="molecule type" value="Genomic_DNA"/>
</dbReference>
<dbReference type="AlphaFoldDB" id="A0A6M0RX27"/>
<dbReference type="Proteomes" id="UP000481033">
    <property type="component" value="Unassembled WGS sequence"/>
</dbReference>
<keyword evidence="2" id="KW-1185">Reference proteome</keyword>
<proteinExistence type="predicted"/>
<reference evidence="1 2" key="1">
    <citation type="journal article" date="2020" name="Microb. Ecol.">
        <title>Ecogenomics of the Marine Benthic Filamentous Cyanobacterium Adonisia.</title>
        <authorList>
            <person name="Walter J.M."/>
            <person name="Coutinho F.H."/>
            <person name="Leomil L."/>
            <person name="Hargreaves P.I."/>
            <person name="Campeao M.E."/>
            <person name="Vieira V.V."/>
            <person name="Silva B.S."/>
            <person name="Fistarol G.O."/>
            <person name="Salomon P.S."/>
            <person name="Sawabe T."/>
            <person name="Mino S."/>
            <person name="Hosokawa M."/>
            <person name="Miyashita H."/>
            <person name="Maruyama F."/>
            <person name="van Verk M.C."/>
            <person name="Dutilh B.E."/>
            <person name="Thompson C.C."/>
            <person name="Thompson F.L."/>
        </authorList>
    </citation>
    <scope>NUCLEOTIDE SEQUENCE [LARGE SCALE GENOMIC DNA]</scope>
    <source>
        <strain evidence="1 2">CCMR0081</strain>
    </source>
</reference>
<evidence type="ECO:0000313" key="2">
    <source>
        <dbReference type="Proteomes" id="UP000481033"/>
    </source>
</evidence>
<gene>
    <name evidence="1" type="ORF">DXZ20_34615</name>
</gene>
<name>A0A6M0RX27_9CYAN</name>
<sequence length="61" mass="6810">MDVTQVVQVSARVGWIIEVSQQDDGYRCWVINRELDVLSDGHIYATSSAALAAGRLFVERN</sequence>
<comment type="caution">
    <text evidence="1">The sequence shown here is derived from an EMBL/GenBank/DDBJ whole genome shotgun (WGS) entry which is preliminary data.</text>
</comment>
<dbReference type="RefSeq" id="WP_006517933.1">
    <property type="nucleotide sequence ID" value="NZ_QXHD01000004.1"/>
</dbReference>